<dbReference type="GO" id="GO:0000977">
    <property type="term" value="F:RNA polymerase II transcription regulatory region sequence-specific DNA binding"/>
    <property type="evidence" value="ECO:0007669"/>
    <property type="project" value="TreeGrafter"/>
</dbReference>
<comment type="caution">
    <text evidence="1">The sequence shown here is derived from an EMBL/GenBank/DDBJ whole genome shotgun (WGS) entry which is preliminary data.</text>
</comment>
<gene>
    <name evidence="1" type="ORF">BUALT_Bualt03G0194100</name>
</gene>
<dbReference type="PANTHER" id="PTHR13935">
    <property type="entry name" value="ACHAETE-SCUTE TRANSCRIPTION FACTOR-RELATED"/>
    <property type="match status" value="1"/>
</dbReference>
<accession>A0AAV6Y369</accession>
<dbReference type="GO" id="GO:0090575">
    <property type="term" value="C:RNA polymerase II transcription regulator complex"/>
    <property type="evidence" value="ECO:0007669"/>
    <property type="project" value="TreeGrafter"/>
</dbReference>
<evidence type="ECO:0000313" key="1">
    <source>
        <dbReference type="EMBL" id="KAG8386872.1"/>
    </source>
</evidence>
<proteinExistence type="predicted"/>
<sequence>MLIDIRMQEGLTVPDQIDEAVEYIKNLKMRVEECRQKKESLLPRKRSHSHCTTNYKMSPLVEIHDMGPNMDVILANGLQDYSTFYPMISWLHLHGFEIVTANFCRDGNSTIQVGKSKLGFGGATMSGMQKDLVCGTSHSEVVESHLNLWDYEIETNIWGSQFPNGSM</sequence>
<protein>
    <submittedName>
        <fullName evidence="1">Uncharacterized protein</fullName>
    </submittedName>
</protein>
<reference evidence="1" key="1">
    <citation type="submission" date="2019-10" db="EMBL/GenBank/DDBJ databases">
        <authorList>
            <person name="Zhang R."/>
            <person name="Pan Y."/>
            <person name="Wang J."/>
            <person name="Ma R."/>
            <person name="Yu S."/>
        </authorList>
    </citation>
    <scope>NUCLEOTIDE SEQUENCE</scope>
    <source>
        <strain evidence="1">LA-IB0</strain>
        <tissue evidence="1">Leaf</tissue>
    </source>
</reference>
<organism evidence="1 2">
    <name type="scientific">Buddleja alternifolia</name>
    <dbReference type="NCBI Taxonomy" id="168488"/>
    <lineage>
        <taxon>Eukaryota</taxon>
        <taxon>Viridiplantae</taxon>
        <taxon>Streptophyta</taxon>
        <taxon>Embryophyta</taxon>
        <taxon>Tracheophyta</taxon>
        <taxon>Spermatophyta</taxon>
        <taxon>Magnoliopsida</taxon>
        <taxon>eudicotyledons</taxon>
        <taxon>Gunneridae</taxon>
        <taxon>Pentapetalae</taxon>
        <taxon>asterids</taxon>
        <taxon>lamiids</taxon>
        <taxon>Lamiales</taxon>
        <taxon>Scrophulariaceae</taxon>
        <taxon>Buddlejeae</taxon>
        <taxon>Buddleja</taxon>
    </lineage>
</organism>
<keyword evidence="2" id="KW-1185">Reference proteome</keyword>
<name>A0AAV6Y369_9LAMI</name>
<dbReference type="PANTHER" id="PTHR13935:SF63">
    <property type="entry name" value="BHLH DOMAIN-CONTAINING PROTEIN"/>
    <property type="match status" value="1"/>
</dbReference>
<dbReference type="Proteomes" id="UP000826271">
    <property type="component" value="Unassembled WGS sequence"/>
</dbReference>
<dbReference type="AlphaFoldDB" id="A0AAV6Y369"/>
<dbReference type="EMBL" id="WHWC01000003">
    <property type="protein sequence ID" value="KAG8386872.1"/>
    <property type="molecule type" value="Genomic_DNA"/>
</dbReference>
<dbReference type="InterPro" id="IPR015660">
    <property type="entry name" value="MASH1/Ascl1a-like"/>
</dbReference>
<dbReference type="GO" id="GO:0000981">
    <property type="term" value="F:DNA-binding transcription factor activity, RNA polymerase II-specific"/>
    <property type="evidence" value="ECO:0007669"/>
    <property type="project" value="TreeGrafter"/>
</dbReference>
<evidence type="ECO:0000313" key="2">
    <source>
        <dbReference type="Proteomes" id="UP000826271"/>
    </source>
</evidence>